<sequence>MSRSSHSVSYDSRRATKDTNPTAHAARSGGEITVDPYPKRYFDCLTPRRASGRDACAPEATGRVVRISERLSLILMLCTYNTCVFNLCPRRCTCHIYLPCTVNFGTPVSVLRAHPGGLDLPVAGAP</sequence>
<dbReference type="Proteomes" id="UP000299102">
    <property type="component" value="Unassembled WGS sequence"/>
</dbReference>
<proteinExistence type="predicted"/>
<keyword evidence="3" id="KW-1185">Reference proteome</keyword>
<name>A0A4C1TTU7_EUMVA</name>
<accession>A0A4C1TTU7</accession>
<evidence type="ECO:0000313" key="2">
    <source>
        <dbReference type="EMBL" id="GBP17442.1"/>
    </source>
</evidence>
<feature type="compositionally biased region" description="Low complexity" evidence="1">
    <location>
        <begin position="1"/>
        <end position="10"/>
    </location>
</feature>
<evidence type="ECO:0000313" key="3">
    <source>
        <dbReference type="Proteomes" id="UP000299102"/>
    </source>
</evidence>
<comment type="caution">
    <text evidence="2">The sequence shown here is derived from an EMBL/GenBank/DDBJ whole genome shotgun (WGS) entry which is preliminary data.</text>
</comment>
<feature type="region of interest" description="Disordered" evidence="1">
    <location>
        <begin position="1"/>
        <end position="32"/>
    </location>
</feature>
<reference evidence="2 3" key="1">
    <citation type="journal article" date="2019" name="Commun. Biol.">
        <title>The bagworm genome reveals a unique fibroin gene that provides high tensile strength.</title>
        <authorList>
            <person name="Kono N."/>
            <person name="Nakamura H."/>
            <person name="Ohtoshi R."/>
            <person name="Tomita M."/>
            <person name="Numata K."/>
            <person name="Arakawa K."/>
        </authorList>
    </citation>
    <scope>NUCLEOTIDE SEQUENCE [LARGE SCALE GENOMIC DNA]</scope>
</reference>
<protein>
    <submittedName>
        <fullName evidence="2">Uncharacterized protein</fullName>
    </submittedName>
</protein>
<dbReference type="AlphaFoldDB" id="A0A4C1TTU7"/>
<organism evidence="2 3">
    <name type="scientific">Eumeta variegata</name>
    <name type="common">Bagworm moth</name>
    <name type="synonym">Eumeta japonica</name>
    <dbReference type="NCBI Taxonomy" id="151549"/>
    <lineage>
        <taxon>Eukaryota</taxon>
        <taxon>Metazoa</taxon>
        <taxon>Ecdysozoa</taxon>
        <taxon>Arthropoda</taxon>
        <taxon>Hexapoda</taxon>
        <taxon>Insecta</taxon>
        <taxon>Pterygota</taxon>
        <taxon>Neoptera</taxon>
        <taxon>Endopterygota</taxon>
        <taxon>Lepidoptera</taxon>
        <taxon>Glossata</taxon>
        <taxon>Ditrysia</taxon>
        <taxon>Tineoidea</taxon>
        <taxon>Psychidae</taxon>
        <taxon>Oiketicinae</taxon>
        <taxon>Eumeta</taxon>
    </lineage>
</organism>
<evidence type="ECO:0000256" key="1">
    <source>
        <dbReference type="SAM" id="MobiDB-lite"/>
    </source>
</evidence>
<dbReference type="EMBL" id="BGZK01000087">
    <property type="protein sequence ID" value="GBP17442.1"/>
    <property type="molecule type" value="Genomic_DNA"/>
</dbReference>
<gene>
    <name evidence="2" type="ORF">EVAR_8798_1</name>
</gene>